<dbReference type="STRING" id="29540.C481_17707"/>
<keyword evidence="7" id="KW-0479">Metal-binding</keyword>
<accession>M0AJ08</accession>
<dbReference type="InterPro" id="IPR000787">
    <property type="entry name" value="Peptidase_M29"/>
</dbReference>
<dbReference type="Pfam" id="PF02073">
    <property type="entry name" value="Peptidase_M29"/>
    <property type="match status" value="1"/>
</dbReference>
<dbReference type="GO" id="GO:0046872">
    <property type="term" value="F:metal ion binding"/>
    <property type="evidence" value="ECO:0007669"/>
    <property type="project" value="UniProtKB-KW"/>
</dbReference>
<keyword evidence="9" id="KW-0482">Metalloprotease</keyword>
<evidence type="ECO:0000256" key="2">
    <source>
        <dbReference type="ARBA" id="ARBA00001946"/>
    </source>
</evidence>
<evidence type="ECO:0000313" key="11">
    <source>
        <dbReference type="Proteomes" id="UP000011554"/>
    </source>
</evidence>
<sequence length="361" mass="39481">MDERVREHAAVLVEWSGSIKAGDDVVIAVGEGAHELGVAVAEKLGAVGAHPVTTYVSDEIERAYLRAHDRDFDETPAHELALYEETDSVLLLVGSRNTTTFADVPQEVRHAWPTEPVREAWLATDWVKTVHPTRAHAQQAGMTYEAYQDFVYDAVLRDWEAFADEMAELKTLLDAGSEVRIVKGMDGTDITMSIEGRKAVIGDGSVNLPSGEVYTVPSHTTGEVYFDVPMTVQGRRVQGVRLRFEDGEVVNHAAETGETALGELLETDAGARRLGELGVGMNRGIDRFTDNVLFDEKMGGTVHLAVGSAYNECLPDGETGNQSAIHTDLITDMTRGETRLEVDGEVIQCNGTFRWEEGFDG</sequence>
<dbReference type="PANTHER" id="PTHR34448">
    <property type="entry name" value="AMINOPEPTIDASE"/>
    <property type="match status" value="1"/>
</dbReference>
<keyword evidence="8" id="KW-0378">Hydrolase</keyword>
<dbReference type="SUPFAM" id="SSF144052">
    <property type="entry name" value="Thermophilic metalloprotease-like"/>
    <property type="match status" value="1"/>
</dbReference>
<dbReference type="PANTHER" id="PTHR34448:SF1">
    <property type="entry name" value="BLL6088 PROTEIN"/>
    <property type="match status" value="1"/>
</dbReference>
<dbReference type="Proteomes" id="UP000011554">
    <property type="component" value="Unassembled WGS sequence"/>
</dbReference>
<dbReference type="PATRIC" id="fig|29540.5.peg.3607"/>
<proteinExistence type="inferred from homology"/>
<reference evidence="10 11" key="1">
    <citation type="journal article" date="2014" name="PLoS Genet.">
        <title>Phylogenetically driven sequencing of extremely halophilic archaea reveals strategies for static and dynamic osmo-response.</title>
        <authorList>
            <person name="Becker E.A."/>
            <person name="Seitzer P.M."/>
            <person name="Tritt A."/>
            <person name="Larsen D."/>
            <person name="Krusor M."/>
            <person name="Yao A.I."/>
            <person name="Wu D."/>
            <person name="Madern D."/>
            <person name="Eisen J.A."/>
            <person name="Darling A.E."/>
            <person name="Facciotti M.T."/>
        </authorList>
    </citation>
    <scope>NUCLEOTIDE SEQUENCE [LARGE SCALE GENOMIC DNA]</scope>
    <source>
        <strain evidence="10 11">DSM 12278</strain>
    </source>
</reference>
<comment type="caution">
    <text evidence="10">The sequence shown here is derived from an EMBL/GenBank/DDBJ whole genome shotgun (WGS) entry which is preliminary data.</text>
</comment>
<comment type="similarity">
    <text evidence="4">Belongs to the peptidase M29 family.</text>
</comment>
<dbReference type="EMBL" id="AOIO01000039">
    <property type="protein sequence ID" value="ELY98489.1"/>
    <property type="molecule type" value="Genomic_DNA"/>
</dbReference>
<comment type="cofactor">
    <cofactor evidence="1">
        <name>Co(2+)</name>
        <dbReference type="ChEBI" id="CHEBI:48828"/>
    </cofactor>
</comment>
<dbReference type="GO" id="GO:0004177">
    <property type="term" value="F:aminopeptidase activity"/>
    <property type="evidence" value="ECO:0007669"/>
    <property type="project" value="UniProtKB-KW"/>
</dbReference>
<evidence type="ECO:0000256" key="4">
    <source>
        <dbReference type="ARBA" id="ARBA00008236"/>
    </source>
</evidence>
<dbReference type="GO" id="GO:0008237">
    <property type="term" value="F:metallopeptidase activity"/>
    <property type="evidence" value="ECO:0007669"/>
    <property type="project" value="UniProtKB-KW"/>
</dbReference>
<organism evidence="10 11">
    <name type="scientific">Natrialba asiatica (strain ATCC 700177 / DSM 12278 / JCM 9576 / FERM P-10747 / NBRC 102637 / 172P1)</name>
    <dbReference type="NCBI Taxonomy" id="29540"/>
    <lineage>
        <taxon>Archaea</taxon>
        <taxon>Methanobacteriati</taxon>
        <taxon>Methanobacteriota</taxon>
        <taxon>Stenosarchaea group</taxon>
        <taxon>Halobacteria</taxon>
        <taxon>Halobacteriales</taxon>
        <taxon>Natrialbaceae</taxon>
        <taxon>Natrialba</taxon>
    </lineage>
</organism>
<keyword evidence="11" id="KW-1185">Reference proteome</keyword>
<comment type="cofactor">
    <cofactor evidence="3">
        <name>Zn(2+)</name>
        <dbReference type="ChEBI" id="CHEBI:29105"/>
    </cofactor>
</comment>
<evidence type="ECO:0000256" key="1">
    <source>
        <dbReference type="ARBA" id="ARBA00001941"/>
    </source>
</evidence>
<evidence type="ECO:0000256" key="3">
    <source>
        <dbReference type="ARBA" id="ARBA00001947"/>
    </source>
</evidence>
<dbReference type="Gene3D" id="3.40.1830.10">
    <property type="entry name" value="Thermophilic metalloprotease (M29)"/>
    <property type="match status" value="1"/>
</dbReference>
<keyword evidence="6" id="KW-0645">Protease</keyword>
<comment type="cofactor">
    <cofactor evidence="2">
        <name>Mg(2+)</name>
        <dbReference type="ChEBI" id="CHEBI:18420"/>
    </cofactor>
</comment>
<dbReference type="GO" id="GO:0006508">
    <property type="term" value="P:proteolysis"/>
    <property type="evidence" value="ECO:0007669"/>
    <property type="project" value="UniProtKB-KW"/>
</dbReference>
<dbReference type="InterPro" id="IPR035097">
    <property type="entry name" value="M29_N-terminal"/>
</dbReference>
<gene>
    <name evidence="10" type="ORF">C481_17707</name>
</gene>
<evidence type="ECO:0000256" key="9">
    <source>
        <dbReference type="ARBA" id="ARBA00023049"/>
    </source>
</evidence>
<protein>
    <submittedName>
        <fullName evidence="10">Putative leucyl aminopeptidase</fullName>
    </submittedName>
</protein>
<keyword evidence="5 10" id="KW-0031">Aminopeptidase</keyword>
<name>M0AJ08_NATA1</name>
<dbReference type="RefSeq" id="WP_006110646.1">
    <property type="nucleotide sequence ID" value="NZ_AOIO01000039.1"/>
</dbReference>
<evidence type="ECO:0000256" key="6">
    <source>
        <dbReference type="ARBA" id="ARBA00022670"/>
    </source>
</evidence>
<dbReference type="OrthoDB" id="371826at2157"/>
<evidence type="ECO:0000256" key="5">
    <source>
        <dbReference type="ARBA" id="ARBA00022438"/>
    </source>
</evidence>
<dbReference type="eggNOG" id="arCOG01889">
    <property type="taxonomic scope" value="Archaea"/>
</dbReference>
<evidence type="ECO:0000313" key="10">
    <source>
        <dbReference type="EMBL" id="ELY98489.1"/>
    </source>
</evidence>
<evidence type="ECO:0000256" key="7">
    <source>
        <dbReference type="ARBA" id="ARBA00022723"/>
    </source>
</evidence>
<evidence type="ECO:0000256" key="8">
    <source>
        <dbReference type="ARBA" id="ARBA00022801"/>
    </source>
</evidence>
<dbReference type="AlphaFoldDB" id="M0AJ08"/>
<dbReference type="InterPro" id="IPR052170">
    <property type="entry name" value="M29_Exopeptidase"/>
</dbReference>